<feature type="region of interest" description="Disordered" evidence="1">
    <location>
        <begin position="1"/>
        <end position="69"/>
    </location>
</feature>
<dbReference type="Gene3D" id="1.20.225.20">
    <property type="entry name" value="Ub domain-containing protein, DC-UbP/UBTD2, N-terminal domain"/>
    <property type="match status" value="1"/>
</dbReference>
<dbReference type="Proteomes" id="UP000030752">
    <property type="component" value="Unassembled WGS sequence"/>
</dbReference>
<feature type="domain" description="Ubiquitin-like" evidence="2">
    <location>
        <begin position="231"/>
        <end position="305"/>
    </location>
</feature>
<reference evidence="3 4" key="1">
    <citation type="submission" date="2013-03" db="EMBL/GenBank/DDBJ databases">
        <title>The Genome Sequence of Phialophora europaea CBS 101466.</title>
        <authorList>
            <consortium name="The Broad Institute Genomics Platform"/>
            <person name="Cuomo C."/>
            <person name="de Hoog S."/>
            <person name="Gorbushina A."/>
            <person name="Walker B."/>
            <person name="Young S.K."/>
            <person name="Zeng Q."/>
            <person name="Gargeya S."/>
            <person name="Fitzgerald M."/>
            <person name="Haas B."/>
            <person name="Abouelleil A."/>
            <person name="Allen A.W."/>
            <person name="Alvarado L."/>
            <person name="Arachchi H.M."/>
            <person name="Berlin A.M."/>
            <person name="Chapman S.B."/>
            <person name="Gainer-Dewar J."/>
            <person name="Goldberg J."/>
            <person name="Griggs A."/>
            <person name="Gujja S."/>
            <person name="Hansen M."/>
            <person name="Howarth C."/>
            <person name="Imamovic A."/>
            <person name="Ireland A."/>
            <person name="Larimer J."/>
            <person name="McCowan C."/>
            <person name="Murphy C."/>
            <person name="Pearson M."/>
            <person name="Poon T.W."/>
            <person name="Priest M."/>
            <person name="Roberts A."/>
            <person name="Saif S."/>
            <person name="Shea T."/>
            <person name="Sisk P."/>
            <person name="Sykes S."/>
            <person name="Wortman J."/>
            <person name="Nusbaum C."/>
            <person name="Birren B."/>
        </authorList>
    </citation>
    <scope>NUCLEOTIDE SEQUENCE [LARGE SCALE GENOMIC DNA]</scope>
    <source>
        <strain evidence="3 4">CBS 101466</strain>
    </source>
</reference>
<evidence type="ECO:0000313" key="3">
    <source>
        <dbReference type="EMBL" id="ETN36215.1"/>
    </source>
</evidence>
<evidence type="ECO:0000313" key="4">
    <source>
        <dbReference type="Proteomes" id="UP000030752"/>
    </source>
</evidence>
<dbReference type="VEuPathDB" id="FungiDB:HMPREF1541_08492"/>
<dbReference type="GeneID" id="19975831"/>
<dbReference type="InterPro" id="IPR038169">
    <property type="entry name" value="DC-UbP/UBTD2_N_sf"/>
</dbReference>
<dbReference type="CDD" id="cd17039">
    <property type="entry name" value="Ubl_ubiquitin_like"/>
    <property type="match status" value="1"/>
</dbReference>
<dbReference type="SUPFAM" id="SSF54236">
    <property type="entry name" value="Ubiquitin-like"/>
    <property type="match status" value="1"/>
</dbReference>
<dbReference type="InParanoid" id="W2RIQ3"/>
<dbReference type="AlphaFoldDB" id="W2RIQ3"/>
<dbReference type="InterPro" id="IPR032752">
    <property type="entry name" value="DC-UbP/UBTD2_N"/>
</dbReference>
<organism evidence="3 4">
    <name type="scientific">Cyphellophora europaea (strain CBS 101466)</name>
    <name type="common">Phialophora europaea</name>
    <dbReference type="NCBI Taxonomy" id="1220924"/>
    <lineage>
        <taxon>Eukaryota</taxon>
        <taxon>Fungi</taxon>
        <taxon>Dikarya</taxon>
        <taxon>Ascomycota</taxon>
        <taxon>Pezizomycotina</taxon>
        <taxon>Eurotiomycetes</taxon>
        <taxon>Chaetothyriomycetidae</taxon>
        <taxon>Chaetothyriales</taxon>
        <taxon>Cyphellophoraceae</taxon>
        <taxon>Cyphellophora</taxon>
    </lineage>
</organism>
<proteinExistence type="predicted"/>
<dbReference type="PROSITE" id="PS50053">
    <property type="entry name" value="UBIQUITIN_2"/>
    <property type="match status" value="1"/>
</dbReference>
<gene>
    <name evidence="3" type="ORF">HMPREF1541_08492</name>
</gene>
<dbReference type="EMBL" id="KB822725">
    <property type="protein sequence ID" value="ETN36215.1"/>
    <property type="molecule type" value="Genomic_DNA"/>
</dbReference>
<dbReference type="InterPro" id="IPR000626">
    <property type="entry name" value="Ubiquitin-like_dom"/>
</dbReference>
<dbReference type="InterPro" id="IPR039869">
    <property type="entry name" value="UBTD1/2"/>
</dbReference>
<name>W2RIQ3_CYPE1</name>
<dbReference type="HOGENOM" id="CLU_054816_2_0_1"/>
<dbReference type="PANTHER" id="PTHR13609">
    <property type="entry name" value="UBIQUITIN DOMAIN CONTAINING 1 PROTEIN-RELATED"/>
    <property type="match status" value="1"/>
</dbReference>
<evidence type="ECO:0000259" key="2">
    <source>
        <dbReference type="PROSITE" id="PS50053"/>
    </source>
</evidence>
<evidence type="ECO:0000256" key="1">
    <source>
        <dbReference type="SAM" id="MobiDB-lite"/>
    </source>
</evidence>
<dbReference type="eggNOG" id="KOG0013">
    <property type="taxonomic scope" value="Eukaryota"/>
</dbReference>
<dbReference type="OrthoDB" id="1640476at2759"/>
<dbReference type="Pfam" id="PF16455">
    <property type="entry name" value="UBD"/>
    <property type="match status" value="1"/>
</dbReference>
<feature type="compositionally biased region" description="Polar residues" evidence="1">
    <location>
        <begin position="29"/>
        <end position="43"/>
    </location>
</feature>
<feature type="region of interest" description="Disordered" evidence="1">
    <location>
        <begin position="203"/>
        <end position="225"/>
    </location>
</feature>
<sequence length="310" mass="34120">MGCCGSRPVDVDDSPAAAPAQAGRPTQQHAITSETAINPTSSTARRRTSNLEPQISRQSEETSRSRSHVSLAEHYNLPLQKPKPWASKSRRWTPSSLRRERYEFFETRVTGHREIWGALRQVAESVRENDLATAQGILDAINVTLPTGRLEEGGYDEAGNLYRVPAAVLSDPTNIAPDNEDDVETDTMVGATDLQESAKVIEEDDDLEKDTMPASPTKEEKGKAPLEKDAMRVKCRLSDRGGPDVVVPLGKTQNVGALARLVKDESDVPEHARIRVAYLGRILDERRTLQDQGWKEGQVVNVLISGVFSS</sequence>
<protein>
    <recommendedName>
        <fullName evidence="2">Ubiquitin-like domain-containing protein</fullName>
    </recommendedName>
</protein>
<dbReference type="InterPro" id="IPR029071">
    <property type="entry name" value="Ubiquitin-like_domsf"/>
</dbReference>
<accession>W2RIQ3</accession>
<dbReference type="RefSeq" id="XP_008721033.1">
    <property type="nucleotide sequence ID" value="XM_008722811.1"/>
</dbReference>
<feature type="compositionally biased region" description="Low complexity" evidence="1">
    <location>
        <begin position="15"/>
        <end position="28"/>
    </location>
</feature>
<keyword evidence="4" id="KW-1185">Reference proteome</keyword>